<feature type="coiled-coil region" evidence="1">
    <location>
        <begin position="22"/>
        <end position="49"/>
    </location>
</feature>
<keyword evidence="3" id="KW-1185">Reference proteome</keyword>
<dbReference type="EMBL" id="BOQE01000001">
    <property type="protein sequence ID" value="GIM47314.1"/>
    <property type="molecule type" value="Genomic_DNA"/>
</dbReference>
<keyword evidence="1" id="KW-0175">Coiled coil</keyword>
<reference evidence="2" key="1">
    <citation type="journal article" date="2023" name="Int. J. Syst. Evol. Microbiol.">
        <title>Collibacillus ludicampi gen. nov., sp. nov., a new soil bacterium of the family Alicyclobacillaceae.</title>
        <authorList>
            <person name="Jojima T."/>
            <person name="Ioku Y."/>
            <person name="Fukuta Y."/>
            <person name="Shirasaka N."/>
            <person name="Matsumura Y."/>
            <person name="Mori M."/>
        </authorList>
    </citation>
    <scope>NUCLEOTIDE SEQUENCE</scope>
    <source>
        <strain evidence="2">TP075</strain>
    </source>
</reference>
<organism evidence="2 3">
    <name type="scientific">Collibacillus ludicampi</name>
    <dbReference type="NCBI Taxonomy" id="2771369"/>
    <lineage>
        <taxon>Bacteria</taxon>
        <taxon>Bacillati</taxon>
        <taxon>Bacillota</taxon>
        <taxon>Bacilli</taxon>
        <taxon>Bacillales</taxon>
        <taxon>Alicyclobacillaceae</taxon>
        <taxon>Collibacillus</taxon>
    </lineage>
</organism>
<evidence type="ECO:0000313" key="3">
    <source>
        <dbReference type="Proteomes" id="UP001057291"/>
    </source>
</evidence>
<name>A0AAV4LHY1_9BACL</name>
<comment type="caution">
    <text evidence="2">The sequence shown here is derived from an EMBL/GenBank/DDBJ whole genome shotgun (WGS) entry which is preliminary data.</text>
</comment>
<protein>
    <submittedName>
        <fullName evidence="2">Uncharacterized protein</fullName>
    </submittedName>
</protein>
<evidence type="ECO:0000256" key="1">
    <source>
        <dbReference type="SAM" id="Coils"/>
    </source>
</evidence>
<dbReference type="RefSeq" id="WP_282200311.1">
    <property type="nucleotide sequence ID" value="NZ_BOQE01000001.1"/>
</dbReference>
<proteinExistence type="predicted"/>
<gene>
    <name evidence="2" type="ORF">DNHGIG_28630</name>
</gene>
<dbReference type="AlphaFoldDB" id="A0AAV4LHY1"/>
<dbReference type="Proteomes" id="UP001057291">
    <property type="component" value="Unassembled WGS sequence"/>
</dbReference>
<sequence length="77" mass="9077">MKKLYKLMNDCYLKHVTVNRYLSDLGEKKNELMKKISDLNARYESDIEKVSTANVLTEDQLEIKHALDSKRQILPTY</sequence>
<accession>A0AAV4LHY1</accession>
<evidence type="ECO:0000313" key="2">
    <source>
        <dbReference type="EMBL" id="GIM47314.1"/>
    </source>
</evidence>